<feature type="region of interest" description="Disordered" evidence="1">
    <location>
        <begin position="1"/>
        <end position="40"/>
    </location>
</feature>
<reference evidence="2" key="1">
    <citation type="journal article" date="2018" name="Genome Biol.">
        <title>SKESA: strategic k-mer extension for scrupulous assemblies.</title>
        <authorList>
            <person name="Souvorov A."/>
            <person name="Agarwala R."/>
            <person name="Lipman D.J."/>
        </authorList>
    </citation>
    <scope>NUCLEOTIDE SEQUENCE</scope>
    <source>
        <strain evidence="2">MA.CK_05/00002290</strain>
    </source>
</reference>
<sequence>MNFKHLNPQAASDGADNDAQGKKEITLVDSGGQDDIQRPVSHSREHFVAISDEAKENPILAVRLLQETKSGSKEIKAKLRASDPALSKYTNSFMEARDPTWEFQDDQEKNATAFIWSTMNADKNGYIASREQALKALAKMVEPMTEKEYQESQAKLMTEYNAMNPDSPDNREARRQAEEDYQREVAAAAARRNERIRATGKAVDGDRKRVGGDIVSPQNEAGAILAGMRAGN</sequence>
<organism evidence="2">
    <name type="scientific">Salmonella enterica</name>
    <name type="common">Salmonella choleraesuis</name>
    <dbReference type="NCBI Taxonomy" id="28901"/>
    <lineage>
        <taxon>Bacteria</taxon>
        <taxon>Pseudomonadati</taxon>
        <taxon>Pseudomonadota</taxon>
        <taxon>Gammaproteobacteria</taxon>
        <taxon>Enterobacterales</taxon>
        <taxon>Enterobacteriaceae</taxon>
        <taxon>Salmonella</taxon>
    </lineage>
</organism>
<proteinExistence type="predicted"/>
<accession>A0A765C1L1</accession>
<reference evidence="2" key="2">
    <citation type="submission" date="2020-02" db="EMBL/GenBank/DDBJ databases">
        <authorList>
            <consortium name="NCBI Pathogen Detection Project"/>
        </authorList>
    </citation>
    <scope>NUCLEOTIDE SEQUENCE</scope>
    <source>
        <strain evidence="2">MA.CK_05/00002290</strain>
    </source>
</reference>
<protein>
    <submittedName>
        <fullName evidence="2">Uncharacterized protein</fullName>
    </submittedName>
</protein>
<feature type="compositionally biased region" description="Basic and acidic residues" evidence="1">
    <location>
        <begin position="191"/>
        <end position="211"/>
    </location>
</feature>
<feature type="region of interest" description="Disordered" evidence="1">
    <location>
        <begin position="161"/>
        <end position="214"/>
    </location>
</feature>
<comment type="caution">
    <text evidence="2">The sequence shown here is derived from an EMBL/GenBank/DDBJ whole genome shotgun (WGS) entry which is preliminary data.</text>
</comment>
<evidence type="ECO:0000313" key="2">
    <source>
        <dbReference type="EMBL" id="HAG5376601.1"/>
    </source>
</evidence>
<name>A0A765C1L1_SALER</name>
<evidence type="ECO:0000256" key="1">
    <source>
        <dbReference type="SAM" id="MobiDB-lite"/>
    </source>
</evidence>
<gene>
    <name evidence="2" type="ORF">G8P63_002837</name>
</gene>
<feature type="compositionally biased region" description="Basic and acidic residues" evidence="1">
    <location>
        <begin position="168"/>
        <end position="183"/>
    </location>
</feature>
<dbReference type="AlphaFoldDB" id="A0A765C1L1"/>
<dbReference type="EMBL" id="DAAYQX010000006">
    <property type="protein sequence ID" value="HAG5376601.1"/>
    <property type="molecule type" value="Genomic_DNA"/>
</dbReference>